<dbReference type="Proteomes" id="UP000501690">
    <property type="component" value="Linkage Group LG9"/>
</dbReference>
<gene>
    <name evidence="1" type="ORF">DEO72_LG9g1572</name>
</gene>
<protein>
    <submittedName>
        <fullName evidence="1">Uncharacterized protein</fullName>
    </submittedName>
</protein>
<keyword evidence="2" id="KW-1185">Reference proteome</keyword>
<dbReference type="AlphaFoldDB" id="A0A4D6MZU5"/>
<reference evidence="1 2" key="1">
    <citation type="submission" date="2019-04" db="EMBL/GenBank/DDBJ databases">
        <title>An improved genome assembly and genetic linkage map for asparagus bean, Vigna unguiculata ssp. sesquipedialis.</title>
        <authorList>
            <person name="Xia Q."/>
            <person name="Zhang R."/>
            <person name="Dong Y."/>
        </authorList>
    </citation>
    <scope>NUCLEOTIDE SEQUENCE [LARGE SCALE GENOMIC DNA]</scope>
    <source>
        <tissue evidence="1">Leaf</tissue>
    </source>
</reference>
<name>A0A4D6MZU5_VIGUN</name>
<dbReference type="EMBL" id="CP039353">
    <property type="protein sequence ID" value="QCE06558.1"/>
    <property type="molecule type" value="Genomic_DNA"/>
</dbReference>
<organism evidence="1 2">
    <name type="scientific">Vigna unguiculata</name>
    <name type="common">Cowpea</name>
    <dbReference type="NCBI Taxonomy" id="3917"/>
    <lineage>
        <taxon>Eukaryota</taxon>
        <taxon>Viridiplantae</taxon>
        <taxon>Streptophyta</taxon>
        <taxon>Embryophyta</taxon>
        <taxon>Tracheophyta</taxon>
        <taxon>Spermatophyta</taxon>
        <taxon>Magnoliopsida</taxon>
        <taxon>eudicotyledons</taxon>
        <taxon>Gunneridae</taxon>
        <taxon>Pentapetalae</taxon>
        <taxon>rosids</taxon>
        <taxon>fabids</taxon>
        <taxon>Fabales</taxon>
        <taxon>Fabaceae</taxon>
        <taxon>Papilionoideae</taxon>
        <taxon>50 kb inversion clade</taxon>
        <taxon>NPAAA clade</taxon>
        <taxon>indigoferoid/millettioid clade</taxon>
        <taxon>Phaseoleae</taxon>
        <taxon>Vigna</taxon>
    </lineage>
</organism>
<evidence type="ECO:0000313" key="2">
    <source>
        <dbReference type="Proteomes" id="UP000501690"/>
    </source>
</evidence>
<accession>A0A4D6MZU5</accession>
<sequence>MIVLKDGFRTNLDQVIIAKEKHTTRNRLTESRATSDLLVACTCDGSQTLQSLDTRGYHPITPKGFSLKLEGLAQAKGISRLGESFSPERGSKQRTTQTLGKFSLKLSCLA</sequence>
<proteinExistence type="predicted"/>
<evidence type="ECO:0000313" key="1">
    <source>
        <dbReference type="EMBL" id="QCE06558.1"/>
    </source>
</evidence>